<organism evidence="3 4">
    <name type="scientific">Tanacetum coccineum</name>
    <dbReference type="NCBI Taxonomy" id="301880"/>
    <lineage>
        <taxon>Eukaryota</taxon>
        <taxon>Viridiplantae</taxon>
        <taxon>Streptophyta</taxon>
        <taxon>Embryophyta</taxon>
        <taxon>Tracheophyta</taxon>
        <taxon>Spermatophyta</taxon>
        <taxon>Magnoliopsida</taxon>
        <taxon>eudicotyledons</taxon>
        <taxon>Gunneridae</taxon>
        <taxon>Pentapetalae</taxon>
        <taxon>asterids</taxon>
        <taxon>campanulids</taxon>
        <taxon>Asterales</taxon>
        <taxon>Asteraceae</taxon>
        <taxon>Asteroideae</taxon>
        <taxon>Anthemideae</taxon>
        <taxon>Anthemidinae</taxon>
        <taxon>Tanacetum</taxon>
    </lineage>
</organism>
<evidence type="ECO:0000256" key="2">
    <source>
        <dbReference type="SAM" id="MobiDB-lite"/>
    </source>
</evidence>
<name>A0ABQ5HCL9_9ASTR</name>
<dbReference type="Proteomes" id="UP001151760">
    <property type="component" value="Unassembled WGS sequence"/>
</dbReference>
<evidence type="ECO:0000256" key="1">
    <source>
        <dbReference type="SAM" id="Coils"/>
    </source>
</evidence>
<feature type="compositionally biased region" description="Low complexity" evidence="2">
    <location>
        <begin position="262"/>
        <end position="273"/>
    </location>
</feature>
<keyword evidence="4" id="KW-1185">Reference proteome</keyword>
<reference evidence="3" key="2">
    <citation type="submission" date="2022-01" db="EMBL/GenBank/DDBJ databases">
        <authorList>
            <person name="Yamashiro T."/>
            <person name="Shiraishi A."/>
            <person name="Satake H."/>
            <person name="Nakayama K."/>
        </authorList>
    </citation>
    <scope>NUCLEOTIDE SEQUENCE</scope>
</reference>
<feature type="compositionally biased region" description="Polar residues" evidence="2">
    <location>
        <begin position="242"/>
        <end position="256"/>
    </location>
</feature>
<protein>
    <submittedName>
        <fullName evidence="3">Uncharacterized protein</fullName>
    </submittedName>
</protein>
<feature type="region of interest" description="Disordered" evidence="2">
    <location>
        <begin position="1"/>
        <end position="43"/>
    </location>
</feature>
<reference evidence="3" key="1">
    <citation type="journal article" date="2022" name="Int. J. Mol. Sci.">
        <title>Draft Genome of Tanacetum Coccineum: Genomic Comparison of Closely Related Tanacetum-Family Plants.</title>
        <authorList>
            <person name="Yamashiro T."/>
            <person name="Shiraishi A."/>
            <person name="Nakayama K."/>
            <person name="Satake H."/>
        </authorList>
    </citation>
    <scope>NUCLEOTIDE SEQUENCE</scope>
</reference>
<feature type="coiled-coil region" evidence="1">
    <location>
        <begin position="493"/>
        <end position="524"/>
    </location>
</feature>
<feature type="compositionally biased region" description="Basic residues" evidence="2">
    <location>
        <begin position="181"/>
        <end position="198"/>
    </location>
</feature>
<feature type="region of interest" description="Disordered" evidence="2">
    <location>
        <begin position="242"/>
        <end position="273"/>
    </location>
</feature>
<keyword evidence="1" id="KW-0175">Coiled coil</keyword>
<evidence type="ECO:0000313" key="3">
    <source>
        <dbReference type="EMBL" id="GJT85184.1"/>
    </source>
</evidence>
<dbReference type="EMBL" id="BQNB010019426">
    <property type="protein sequence ID" value="GJT85184.1"/>
    <property type="molecule type" value="Genomic_DNA"/>
</dbReference>
<feature type="compositionally biased region" description="Polar residues" evidence="2">
    <location>
        <begin position="13"/>
        <end position="26"/>
    </location>
</feature>
<comment type="caution">
    <text evidence="3">The sequence shown here is derived from an EMBL/GenBank/DDBJ whole genome shotgun (WGS) entry which is preliminary data.</text>
</comment>
<sequence length="581" mass="65597">MLAPPVVVDEGSKQPTEPQPTSSTAPQEILHLVATATTSQPPKDPHIFWITKRCQNTKVPQSGGSPKKVGDEAINEKMFDSMEMAITTIASLDATHDKSHTSGNGEGNMEHHFELTDNVPHTPHDSPLSGGNITGSDKGRIELIKDLMETSLTKRVLALEEAKTAQDRVINRLKLRVKRLEKKRKARTPQPMKRRLFKGRVETSTDTSLGEDASKQGRSSDKTKPMFKDSDFDVLDAEQITTTGPSHVSTADQVSTARPEVSAATPSTPPTTTTVFDDEDVTMAMAQTLIKMKEVKAKEKGVEFRNVEEASRPVRSITTLQPLPKIDPKDKGKSVLVEEEPKKVKIRDQGLAQIESDVELAQILHEEELADSNMKREQFTIKEKAQFLVEIIAAQRKFRATQRAAEIKSKPPTKTQLRNLMMTYLNNTGGYKHIHLKGKTYEEIHELYERQQKRNQDFIPIDLEKEAQKSGKRLKRVAGSYTTQKSPKKSKVIKFAKNVTEEEAAEYEKEKEELRLNLKIIFGDDSEVNYEPLSRRFLIVNLEYKLLGSVDTKGMYVYKLTRADESSSYHRDMQAFLRRLE</sequence>
<proteinExistence type="predicted"/>
<accession>A0ABQ5HCL9</accession>
<feature type="region of interest" description="Disordered" evidence="2">
    <location>
        <begin position="181"/>
        <end position="228"/>
    </location>
</feature>
<feature type="compositionally biased region" description="Basic and acidic residues" evidence="2">
    <location>
        <begin position="212"/>
        <end position="228"/>
    </location>
</feature>
<gene>
    <name evidence="3" type="ORF">Tco_1066901</name>
</gene>
<evidence type="ECO:0000313" key="4">
    <source>
        <dbReference type="Proteomes" id="UP001151760"/>
    </source>
</evidence>